<dbReference type="PROSITE" id="PS00045">
    <property type="entry name" value="HISTONE_LIKE"/>
    <property type="match status" value="1"/>
</dbReference>
<gene>
    <name evidence="5" type="ORF">EM6_3343</name>
</gene>
<protein>
    <submittedName>
        <fullName evidence="5">Histone-like DNA-binding protein</fullName>
    </submittedName>
</protein>
<name>A0A3G9G626_9CAUL</name>
<evidence type="ECO:0000313" key="5">
    <source>
        <dbReference type="EMBL" id="BBF82702.1"/>
    </source>
</evidence>
<dbReference type="OrthoDB" id="9799835at2"/>
<dbReference type="SUPFAM" id="SSF47729">
    <property type="entry name" value="IHF-like DNA-binding proteins"/>
    <property type="match status" value="1"/>
</dbReference>
<evidence type="ECO:0000313" key="6">
    <source>
        <dbReference type="Proteomes" id="UP000278756"/>
    </source>
</evidence>
<dbReference type="Pfam" id="PF00216">
    <property type="entry name" value="Bac_DNA_binding"/>
    <property type="match status" value="1"/>
</dbReference>
<geneLocation type="plasmid" evidence="6">
    <name>pasem-1 dna</name>
</geneLocation>
<proteinExistence type="inferred from homology"/>
<keyword evidence="5" id="KW-0614">Plasmid</keyword>
<comment type="similarity">
    <text evidence="1 4">Belongs to the bacterial histone-like protein family.</text>
</comment>
<dbReference type="RefSeq" id="WP_126424324.1">
    <property type="nucleotide sequence ID" value="NZ_AP018829.1"/>
</dbReference>
<dbReference type="GO" id="GO:0003677">
    <property type="term" value="F:DNA binding"/>
    <property type="evidence" value="ECO:0007669"/>
    <property type="project" value="UniProtKB-KW"/>
</dbReference>
<keyword evidence="2" id="KW-0226">DNA condensation</keyword>
<dbReference type="EMBL" id="AP018829">
    <property type="protein sequence ID" value="BBF82702.1"/>
    <property type="molecule type" value="Genomic_DNA"/>
</dbReference>
<dbReference type="GO" id="GO:0030527">
    <property type="term" value="F:structural constituent of chromatin"/>
    <property type="evidence" value="ECO:0007669"/>
    <property type="project" value="InterPro"/>
</dbReference>
<dbReference type="CDD" id="cd00591">
    <property type="entry name" value="HU_IHF"/>
    <property type="match status" value="1"/>
</dbReference>
<evidence type="ECO:0000256" key="4">
    <source>
        <dbReference type="RuleBase" id="RU003939"/>
    </source>
</evidence>
<evidence type="ECO:0000256" key="1">
    <source>
        <dbReference type="ARBA" id="ARBA00010529"/>
    </source>
</evidence>
<sequence>MNTSDLIDKIATEHGVTKTAAKAIVDTIFGSILEAAVLGQEVNFPSFGKFKVQDKPAREGRNPSTGATIQIAASKKLVFQPGKAVKDRLNA</sequence>
<dbReference type="PRINTS" id="PR01727">
    <property type="entry name" value="DNABINDINGHU"/>
</dbReference>
<dbReference type="SMART" id="SM00411">
    <property type="entry name" value="BHL"/>
    <property type="match status" value="1"/>
</dbReference>
<evidence type="ECO:0000256" key="2">
    <source>
        <dbReference type="ARBA" id="ARBA00023067"/>
    </source>
</evidence>
<dbReference type="Proteomes" id="UP000278756">
    <property type="component" value="Plasmid pASEM-1"/>
</dbReference>
<dbReference type="Gene3D" id="4.10.520.10">
    <property type="entry name" value="IHF-like DNA-binding proteins"/>
    <property type="match status" value="1"/>
</dbReference>
<organism evidence="5 6">
    <name type="scientific">Asticcacaulis excentricus</name>
    <dbReference type="NCBI Taxonomy" id="78587"/>
    <lineage>
        <taxon>Bacteria</taxon>
        <taxon>Pseudomonadati</taxon>
        <taxon>Pseudomonadota</taxon>
        <taxon>Alphaproteobacteria</taxon>
        <taxon>Caulobacterales</taxon>
        <taxon>Caulobacteraceae</taxon>
        <taxon>Asticcacaulis</taxon>
    </lineage>
</organism>
<dbReference type="InterPro" id="IPR020816">
    <property type="entry name" value="Histone-like_DNA-bd_CS"/>
</dbReference>
<dbReference type="PANTHER" id="PTHR33175:SF3">
    <property type="entry name" value="DNA-BINDING PROTEIN HU-BETA"/>
    <property type="match status" value="1"/>
</dbReference>
<dbReference type="InterPro" id="IPR000119">
    <property type="entry name" value="Hist_DNA-bd"/>
</dbReference>
<dbReference type="InterPro" id="IPR010992">
    <property type="entry name" value="IHF-like_DNA-bd_dom_sf"/>
</dbReference>
<reference evidence="6" key="1">
    <citation type="journal article" date="2017" name="Biotechnol. Biofuels">
        <title>Evaluation of environmental bacterial communities as a factor affecting the growth of duckweed Lemna minor.</title>
        <authorList>
            <person name="Ishizawa H."/>
            <person name="Kuroda M."/>
            <person name="Morikawa M."/>
            <person name="Ike M."/>
        </authorList>
    </citation>
    <scope>NUCLEOTIDE SEQUENCE [LARGE SCALE GENOMIC DNA]</scope>
    <source>
        <strain evidence="6">M6</strain>
    </source>
</reference>
<dbReference type="PANTHER" id="PTHR33175">
    <property type="entry name" value="DNA-BINDING PROTEIN HU"/>
    <property type="match status" value="1"/>
</dbReference>
<accession>A0A3G9G626</accession>
<reference evidence="6" key="2">
    <citation type="journal article" date="2017" name="Plant Physiol. Biochem.">
        <title>Differential oxidative and antioxidative response of duckweed Lemna minor toward plant growth promoting/inhibiting bacteria.</title>
        <authorList>
            <person name="Ishizawa H."/>
            <person name="Kuroda M."/>
            <person name="Morikawa M."/>
            <person name="Ike M."/>
        </authorList>
    </citation>
    <scope>NUCLEOTIDE SEQUENCE [LARGE SCALE GENOMIC DNA]</scope>
    <source>
        <strain evidence="6">M6</strain>
    </source>
</reference>
<dbReference type="AlphaFoldDB" id="A0A3G9G626"/>
<keyword evidence="3 5" id="KW-0238">DNA-binding</keyword>
<dbReference type="GO" id="GO:0030261">
    <property type="term" value="P:chromosome condensation"/>
    <property type="evidence" value="ECO:0007669"/>
    <property type="project" value="UniProtKB-KW"/>
</dbReference>
<evidence type="ECO:0000256" key="3">
    <source>
        <dbReference type="ARBA" id="ARBA00023125"/>
    </source>
</evidence>